<reference evidence="6 7" key="1">
    <citation type="journal article" date="2021" name="Commun. Biol.">
        <title>The genome of Shorea leprosula (Dipterocarpaceae) highlights the ecological relevance of drought in aseasonal tropical rainforests.</title>
        <authorList>
            <person name="Ng K.K.S."/>
            <person name="Kobayashi M.J."/>
            <person name="Fawcett J.A."/>
            <person name="Hatakeyama M."/>
            <person name="Paape T."/>
            <person name="Ng C.H."/>
            <person name="Ang C.C."/>
            <person name="Tnah L.H."/>
            <person name="Lee C.T."/>
            <person name="Nishiyama T."/>
            <person name="Sese J."/>
            <person name="O'Brien M.J."/>
            <person name="Copetti D."/>
            <person name="Mohd Noor M.I."/>
            <person name="Ong R.C."/>
            <person name="Putra M."/>
            <person name="Sireger I.Z."/>
            <person name="Indrioko S."/>
            <person name="Kosugi Y."/>
            <person name="Izuno A."/>
            <person name="Isagi Y."/>
            <person name="Lee S.L."/>
            <person name="Shimizu K.K."/>
        </authorList>
    </citation>
    <scope>NUCLEOTIDE SEQUENCE [LARGE SCALE GENOMIC DNA]</scope>
    <source>
        <strain evidence="6">214</strain>
    </source>
</reference>
<dbReference type="GO" id="GO:0016020">
    <property type="term" value="C:membrane"/>
    <property type="evidence" value="ECO:0007669"/>
    <property type="project" value="UniProtKB-SubCell"/>
</dbReference>
<evidence type="ECO:0000256" key="1">
    <source>
        <dbReference type="ARBA" id="ARBA00004606"/>
    </source>
</evidence>
<sequence length="62" mass="7062">MIEAERLLLAGALEDPENQTFVLLSDSCVTLYSFSYICKYLMASPRSFLDSWMAAFLIFELS</sequence>
<keyword evidence="4" id="KW-0472">Membrane</keyword>
<evidence type="ECO:0000256" key="4">
    <source>
        <dbReference type="ARBA" id="ARBA00023136"/>
    </source>
</evidence>
<keyword evidence="5" id="KW-0325">Glycoprotein</keyword>
<protein>
    <submittedName>
        <fullName evidence="6">Uncharacterized protein</fullName>
    </submittedName>
</protein>
<dbReference type="PANTHER" id="PTHR31042">
    <property type="entry name" value="CORE-2/I-BRANCHING BETA-1,6-N-ACETYLGLUCOSAMINYLTRANSFERASE FAMILY PROTEIN-RELATED"/>
    <property type="match status" value="1"/>
</dbReference>
<dbReference type="EMBL" id="BPVZ01000223">
    <property type="protein sequence ID" value="GKV47189.1"/>
    <property type="molecule type" value="Genomic_DNA"/>
</dbReference>
<accession>A0AAV5MDA3</accession>
<dbReference type="InterPro" id="IPR003406">
    <property type="entry name" value="Glyco_trans_14"/>
</dbReference>
<dbReference type="InterPro" id="IPR044174">
    <property type="entry name" value="BC10-like"/>
</dbReference>
<organism evidence="6 7">
    <name type="scientific">Rubroshorea leprosula</name>
    <dbReference type="NCBI Taxonomy" id="152421"/>
    <lineage>
        <taxon>Eukaryota</taxon>
        <taxon>Viridiplantae</taxon>
        <taxon>Streptophyta</taxon>
        <taxon>Embryophyta</taxon>
        <taxon>Tracheophyta</taxon>
        <taxon>Spermatophyta</taxon>
        <taxon>Magnoliopsida</taxon>
        <taxon>eudicotyledons</taxon>
        <taxon>Gunneridae</taxon>
        <taxon>Pentapetalae</taxon>
        <taxon>rosids</taxon>
        <taxon>malvids</taxon>
        <taxon>Malvales</taxon>
        <taxon>Dipterocarpaceae</taxon>
        <taxon>Rubroshorea</taxon>
    </lineage>
</organism>
<dbReference type="PANTHER" id="PTHR31042:SF70">
    <property type="entry name" value="OS01G0695200 PROTEIN"/>
    <property type="match status" value="1"/>
</dbReference>
<evidence type="ECO:0000256" key="2">
    <source>
        <dbReference type="ARBA" id="ARBA00022676"/>
    </source>
</evidence>
<gene>
    <name evidence="6" type="ORF">SLEP1_g54109</name>
</gene>
<keyword evidence="3" id="KW-0808">Transferase</keyword>
<evidence type="ECO:0000313" key="7">
    <source>
        <dbReference type="Proteomes" id="UP001054252"/>
    </source>
</evidence>
<evidence type="ECO:0000256" key="5">
    <source>
        <dbReference type="ARBA" id="ARBA00023180"/>
    </source>
</evidence>
<dbReference type="Proteomes" id="UP001054252">
    <property type="component" value="Unassembled WGS sequence"/>
</dbReference>
<evidence type="ECO:0000256" key="3">
    <source>
        <dbReference type="ARBA" id="ARBA00022679"/>
    </source>
</evidence>
<dbReference type="AlphaFoldDB" id="A0AAV5MDA3"/>
<dbReference type="GO" id="GO:0016757">
    <property type="term" value="F:glycosyltransferase activity"/>
    <property type="evidence" value="ECO:0007669"/>
    <property type="project" value="UniProtKB-KW"/>
</dbReference>
<keyword evidence="2" id="KW-0328">Glycosyltransferase</keyword>
<comment type="caution">
    <text evidence="6">The sequence shown here is derived from an EMBL/GenBank/DDBJ whole genome shotgun (WGS) entry which is preliminary data.</text>
</comment>
<comment type="subcellular location">
    <subcellularLocation>
        <location evidence="1">Membrane</location>
        <topology evidence="1">Single-pass type II membrane protein</topology>
    </subcellularLocation>
</comment>
<name>A0AAV5MDA3_9ROSI</name>
<proteinExistence type="predicted"/>
<keyword evidence="7" id="KW-1185">Reference proteome</keyword>
<evidence type="ECO:0000313" key="6">
    <source>
        <dbReference type="EMBL" id="GKV47189.1"/>
    </source>
</evidence>
<dbReference type="Pfam" id="PF02485">
    <property type="entry name" value="Branch"/>
    <property type="match status" value="1"/>
</dbReference>